<evidence type="ECO:0000313" key="6">
    <source>
        <dbReference type="Proteomes" id="UP000004621"/>
    </source>
</evidence>
<dbReference type="GO" id="GO:0009279">
    <property type="term" value="C:cell outer membrane"/>
    <property type="evidence" value="ECO:0007669"/>
    <property type="project" value="UniProtKB-SubCell"/>
</dbReference>
<feature type="chain" id="PRO_5040766204" evidence="2">
    <location>
        <begin position="45"/>
        <end position="279"/>
    </location>
</feature>
<dbReference type="SUPFAM" id="SSF56925">
    <property type="entry name" value="OMPA-like"/>
    <property type="match status" value="1"/>
</dbReference>
<feature type="domain" description="Factor H binding protein N-terminal" evidence="4">
    <location>
        <begin position="38"/>
        <end position="99"/>
    </location>
</feature>
<reference evidence="5 6" key="1">
    <citation type="submission" date="2010-01" db="EMBL/GenBank/DDBJ databases">
        <authorList>
            <person name="Weinstock G."/>
            <person name="Sodergren E."/>
            <person name="Clifton S."/>
            <person name="Fulton L."/>
            <person name="Fulton B."/>
            <person name="Courtney L."/>
            <person name="Fronick C."/>
            <person name="Harrison M."/>
            <person name="Strong C."/>
            <person name="Farmer C."/>
            <person name="Delahaunty K."/>
            <person name="Markovic C."/>
            <person name="Hall O."/>
            <person name="Minx P."/>
            <person name="Tomlinson C."/>
            <person name="Mitreva M."/>
            <person name="Nelson J."/>
            <person name="Hou S."/>
            <person name="Wollam A."/>
            <person name="Pepin K.H."/>
            <person name="Johnson M."/>
            <person name="Bhonagiri V."/>
            <person name="Nash W.E."/>
            <person name="Warren W."/>
            <person name="Chinwalla A."/>
            <person name="Mardis E.R."/>
            <person name="Wilson R.K."/>
        </authorList>
    </citation>
    <scope>NUCLEOTIDE SEQUENCE [LARGE SCALE GENOMIC DNA]</scope>
    <source>
        <strain evidence="5 6">NJ9703</strain>
    </source>
</reference>
<evidence type="ECO:0000256" key="2">
    <source>
        <dbReference type="SAM" id="SignalP"/>
    </source>
</evidence>
<dbReference type="InterPro" id="IPR054843">
    <property type="entry name" value="Slam_hemophilin_C"/>
</dbReference>
<dbReference type="NCBIfam" id="NF041636">
    <property type="entry name" value="slam_lipo"/>
    <property type="match status" value="1"/>
</dbReference>
<organism evidence="5 6">
    <name type="scientific">Neisseria subflava NJ9703</name>
    <dbReference type="NCBI Taxonomy" id="546268"/>
    <lineage>
        <taxon>Bacteria</taxon>
        <taxon>Pseudomonadati</taxon>
        <taxon>Pseudomonadota</taxon>
        <taxon>Betaproteobacteria</taxon>
        <taxon>Neisseriales</taxon>
        <taxon>Neisseriaceae</taxon>
        <taxon>Neisseria</taxon>
    </lineage>
</organism>
<sequence>MINIIPNKKGKEKMMRTLRIPALTASLSLMLAACGGATSGLSNAVTEPLNPHPKGVLSVELNESVPENGTLDLTANGKTQILQKGDKLDTGFLKTDKVSSYDYAQKIKVNGQVITLETGDFQVYKQNYSTVAARYAKQKADDAGKLQNLDTYTFTVGEIQGDETAYRNLPKQGSYQYSGIAFNGDDRSGRLKYTIDFDKKQGYGNISSMASYNNVDLLAAGIANNNGKAAISGKTSLNGIENGHYDLKLFGPQAEEIAGKAQIKVGDSTKEIGLAGKKE</sequence>
<dbReference type="EMBL" id="ACEO02000001">
    <property type="protein sequence ID" value="EFC53473.1"/>
    <property type="molecule type" value="Genomic_DNA"/>
</dbReference>
<gene>
    <name evidence="5" type="ORF">NEISUBOT_03476</name>
</gene>
<dbReference type="InterPro" id="IPR014902">
    <property type="entry name" value="FHBP-like_C"/>
</dbReference>
<dbReference type="Proteomes" id="UP000004621">
    <property type="component" value="Unassembled WGS sequence"/>
</dbReference>
<keyword evidence="5" id="KW-0449">Lipoprotein</keyword>
<protein>
    <submittedName>
        <fullName evidence="5">Lipoprotein GNA1870 C terminal like protein</fullName>
    </submittedName>
</protein>
<dbReference type="InterPro" id="IPR011250">
    <property type="entry name" value="OMP/PagP_B-barrel"/>
</dbReference>
<feature type="domain" description="Factor H binding protein-like C-terminal" evidence="3">
    <location>
        <begin position="168"/>
        <end position="261"/>
    </location>
</feature>
<evidence type="ECO:0000256" key="1">
    <source>
        <dbReference type="ARBA" id="ARBA00004442"/>
    </source>
</evidence>
<dbReference type="InterPro" id="IPR049378">
    <property type="entry name" value="FHBP"/>
</dbReference>
<keyword evidence="2" id="KW-0732">Signal</keyword>
<feature type="signal peptide" evidence="2">
    <location>
        <begin position="1"/>
        <end position="44"/>
    </location>
</feature>
<dbReference type="AlphaFoldDB" id="A0A9W5ITH3"/>
<comment type="subcellular location">
    <subcellularLocation>
        <location evidence="1">Cell outer membrane</location>
    </subcellularLocation>
</comment>
<accession>A0A9W5ITH3</accession>
<evidence type="ECO:0000259" key="3">
    <source>
        <dbReference type="Pfam" id="PF08794"/>
    </source>
</evidence>
<proteinExistence type="predicted"/>
<dbReference type="Gene3D" id="2.40.160.90">
    <property type="match status" value="1"/>
</dbReference>
<comment type="caution">
    <text evidence="5">The sequence shown here is derived from an EMBL/GenBank/DDBJ whole genome shotgun (WGS) entry which is preliminary data.</text>
</comment>
<dbReference type="InterPro" id="IPR049377">
    <property type="entry name" value="FHBP_N"/>
</dbReference>
<name>A0A9W5ITH3_NEISU</name>
<dbReference type="NCBIfam" id="NF041466">
    <property type="entry name" value="factorH_bind"/>
    <property type="match status" value="1"/>
</dbReference>
<dbReference type="Pfam" id="PF20937">
    <property type="entry name" value="FHBP_N"/>
    <property type="match status" value="1"/>
</dbReference>
<dbReference type="Gene3D" id="2.60.40.1980">
    <property type="match status" value="1"/>
</dbReference>
<evidence type="ECO:0000313" key="5">
    <source>
        <dbReference type="EMBL" id="EFC53473.1"/>
    </source>
</evidence>
<evidence type="ECO:0000259" key="4">
    <source>
        <dbReference type="Pfam" id="PF20937"/>
    </source>
</evidence>
<dbReference type="Pfam" id="PF08794">
    <property type="entry name" value="FHBP_C"/>
    <property type="match status" value="1"/>
</dbReference>